<dbReference type="InterPro" id="IPR049916">
    <property type="entry name" value="WDR72-like"/>
</dbReference>
<evidence type="ECO:0000313" key="5">
    <source>
        <dbReference type="Proteomes" id="UP000316079"/>
    </source>
</evidence>
<gene>
    <name evidence="4" type="ORF">DNTS_010124</name>
</gene>
<protein>
    <recommendedName>
        <fullName evidence="3">WDR72-like alpha-solenoid domain-containing protein</fullName>
    </recommendedName>
</protein>
<dbReference type="InterPro" id="IPR057848">
    <property type="entry name" value="WDR72_alpha-sol"/>
</dbReference>
<feature type="region of interest" description="Disordered" evidence="2">
    <location>
        <begin position="456"/>
        <end position="553"/>
    </location>
</feature>
<reference evidence="4 5" key="1">
    <citation type="journal article" date="2019" name="Sci. Data">
        <title>Hybrid genome assembly and annotation of Danionella translucida.</title>
        <authorList>
            <person name="Kadobianskyi M."/>
            <person name="Schulze L."/>
            <person name="Schuelke M."/>
            <person name="Judkewitz B."/>
        </authorList>
    </citation>
    <scope>NUCLEOTIDE SEQUENCE [LARGE SCALE GENOMIC DNA]</scope>
    <source>
        <strain evidence="4 5">Bolton</strain>
    </source>
</reference>
<dbReference type="OrthoDB" id="8962253at2759"/>
<accession>A0A553MM65</accession>
<feature type="compositionally biased region" description="Polar residues" evidence="2">
    <location>
        <begin position="58"/>
        <end position="79"/>
    </location>
</feature>
<comment type="caution">
    <text evidence="4">The sequence shown here is derived from an EMBL/GenBank/DDBJ whole genome shotgun (WGS) entry which is preliminary data.</text>
</comment>
<dbReference type="Proteomes" id="UP000316079">
    <property type="component" value="Unassembled WGS sequence"/>
</dbReference>
<proteinExistence type="predicted"/>
<sequence>MDERRSSVSLCSRDSFHLGGEGFSRSSGSCAGVRAAADVSVPLSSRPPRPGTPELVRKSSTVASSPALQGQIKQGTSRTRPQEPSPSQASHTLHTPLFVARARRMECVQPHSEGEGEGGREGGRERERERERKIEREKDRERESLCSQTHRFTREQQRSAQGLLPFHSSPAAVHLSVGVCVTRLLCSSVFQAAADASGVSRSPSVNEVAVAALSLRPVLCSRVFGVCLAAGFSLSSSESECVGCMLTTQRQSSPSLPGGTRHKCLVFRRLPLLCPHRLIRKCSSKKRMVFFEAVRISSVCEGNILLVVNARGTAPGRILQVAPRGVSVESVSEALPVLCAGWSQLAAMHCVMLPDLLGLEKFRPPLLEMLARRWQDRCLEVREAAQALLLAELRRIGQGGRKDTIDMWAPYLPQYVDAVSPREYTQLPAELVNAVVFVPVSISFYDLHESFSISPTNAKLSRGLGPEAEERQTEGDSSASLKRHNTRNHSDQQSSTDHTAPIPGLYPRHAGFIHKVSGSNPDRFKTGGEGGRERERERESAAVNGSDPWERLPRQWPLKEDKNEGMIPLQLPPCSTVPSQNPPGRSRGGTDEQVIKPGLGRTRERERERERERMFPSNPLAGRPNSTSRGYESIDHRSETELLSLHLRRFGARRS</sequence>
<dbReference type="PANTHER" id="PTHR44099:SF3">
    <property type="entry name" value="WD REPEAT-CONTAINING PROTEIN 7"/>
    <property type="match status" value="1"/>
</dbReference>
<evidence type="ECO:0000256" key="1">
    <source>
        <dbReference type="ARBA" id="ARBA00022553"/>
    </source>
</evidence>
<dbReference type="GO" id="GO:0005737">
    <property type="term" value="C:cytoplasm"/>
    <property type="evidence" value="ECO:0007669"/>
    <property type="project" value="TreeGrafter"/>
</dbReference>
<dbReference type="AlphaFoldDB" id="A0A553MM65"/>
<keyword evidence="5" id="KW-1185">Reference proteome</keyword>
<feature type="compositionally biased region" description="Basic and acidic residues" evidence="2">
    <location>
        <begin position="601"/>
        <end position="614"/>
    </location>
</feature>
<keyword evidence="1" id="KW-0597">Phosphoprotein</keyword>
<dbReference type="PANTHER" id="PTHR44099">
    <property type="entry name" value="RABCONNECTIN-3B, ISOFORM A"/>
    <property type="match status" value="1"/>
</dbReference>
<feature type="region of interest" description="Disordered" evidence="2">
    <location>
        <begin position="109"/>
        <end position="147"/>
    </location>
</feature>
<name>A0A553MM65_9TELE</name>
<evidence type="ECO:0000259" key="3">
    <source>
        <dbReference type="Pfam" id="PF23123"/>
    </source>
</evidence>
<evidence type="ECO:0000256" key="2">
    <source>
        <dbReference type="SAM" id="MobiDB-lite"/>
    </source>
</evidence>
<feature type="domain" description="WDR72-like alpha-solenoid" evidence="3">
    <location>
        <begin position="372"/>
        <end position="407"/>
    </location>
</feature>
<dbReference type="Pfam" id="PF23123">
    <property type="entry name" value="WDR72_alpha-sol"/>
    <property type="match status" value="1"/>
</dbReference>
<dbReference type="STRING" id="623744.A0A553MM65"/>
<organism evidence="4 5">
    <name type="scientific">Danionella cerebrum</name>
    <dbReference type="NCBI Taxonomy" id="2873325"/>
    <lineage>
        <taxon>Eukaryota</taxon>
        <taxon>Metazoa</taxon>
        <taxon>Chordata</taxon>
        <taxon>Craniata</taxon>
        <taxon>Vertebrata</taxon>
        <taxon>Euteleostomi</taxon>
        <taxon>Actinopterygii</taxon>
        <taxon>Neopterygii</taxon>
        <taxon>Teleostei</taxon>
        <taxon>Ostariophysi</taxon>
        <taxon>Cypriniformes</taxon>
        <taxon>Danionidae</taxon>
        <taxon>Danioninae</taxon>
        <taxon>Danionella</taxon>
    </lineage>
</organism>
<evidence type="ECO:0000313" key="4">
    <source>
        <dbReference type="EMBL" id="TRY54276.1"/>
    </source>
</evidence>
<feature type="region of interest" description="Disordered" evidence="2">
    <location>
        <begin position="1"/>
        <end position="93"/>
    </location>
</feature>
<feature type="compositionally biased region" description="Basic and acidic residues" evidence="2">
    <location>
        <begin position="522"/>
        <end position="540"/>
    </location>
</feature>
<dbReference type="EMBL" id="SRMA01027353">
    <property type="protein sequence ID" value="TRY54276.1"/>
    <property type="molecule type" value="Genomic_DNA"/>
</dbReference>
<feature type="region of interest" description="Disordered" evidence="2">
    <location>
        <begin position="573"/>
        <end position="640"/>
    </location>
</feature>
<feature type="compositionally biased region" description="Basic and acidic residues" evidence="2">
    <location>
        <begin position="112"/>
        <end position="144"/>
    </location>
</feature>